<reference evidence="2" key="1">
    <citation type="journal article" date="2011" name="PLoS Genet.">
        <title>Genomic analysis of the necrotrophic fungal pathogens Sclerotinia sclerotiorum and Botrytis cinerea.</title>
        <authorList>
            <person name="Amselem J."/>
            <person name="Cuomo C.A."/>
            <person name="van Kan J.A."/>
            <person name="Viaud M."/>
            <person name="Benito E.P."/>
            <person name="Couloux A."/>
            <person name="Coutinho P.M."/>
            <person name="de Vries R.P."/>
            <person name="Dyer P.S."/>
            <person name="Fillinger S."/>
            <person name="Fournier E."/>
            <person name="Gout L."/>
            <person name="Hahn M."/>
            <person name="Kohn L."/>
            <person name="Lapalu N."/>
            <person name="Plummer K.M."/>
            <person name="Pradier J.M."/>
            <person name="Quevillon E."/>
            <person name="Sharon A."/>
            <person name="Simon A."/>
            <person name="ten Have A."/>
            <person name="Tudzynski B."/>
            <person name="Tudzynski P."/>
            <person name="Wincker P."/>
            <person name="Andrew M."/>
            <person name="Anthouard V."/>
            <person name="Beever R.E."/>
            <person name="Beffa R."/>
            <person name="Benoit I."/>
            <person name="Bouzid O."/>
            <person name="Brault B."/>
            <person name="Chen Z."/>
            <person name="Choquer M."/>
            <person name="Collemare J."/>
            <person name="Cotton P."/>
            <person name="Danchin E.G."/>
            <person name="Da Silva C."/>
            <person name="Gautier A."/>
            <person name="Giraud C."/>
            <person name="Giraud T."/>
            <person name="Gonzalez C."/>
            <person name="Grossetete S."/>
            <person name="Guldener U."/>
            <person name="Henrissat B."/>
            <person name="Howlett B.J."/>
            <person name="Kodira C."/>
            <person name="Kretschmer M."/>
            <person name="Lappartient A."/>
            <person name="Leroch M."/>
            <person name="Levis C."/>
            <person name="Mauceli E."/>
            <person name="Neuveglise C."/>
            <person name="Oeser B."/>
            <person name="Pearson M."/>
            <person name="Poulain J."/>
            <person name="Poussereau N."/>
            <person name="Quesneville H."/>
            <person name="Rascle C."/>
            <person name="Schumacher J."/>
            <person name="Segurens B."/>
            <person name="Sexton A."/>
            <person name="Silva E."/>
            <person name="Sirven C."/>
            <person name="Soanes D.M."/>
            <person name="Talbot N.J."/>
            <person name="Templeton M."/>
            <person name="Yandava C."/>
            <person name="Yarden O."/>
            <person name="Zeng Q."/>
            <person name="Rollins J.A."/>
            <person name="Lebrun M.H."/>
            <person name="Dickman M."/>
        </authorList>
    </citation>
    <scope>NUCLEOTIDE SEQUENCE [LARGE SCALE GENOMIC DNA]</scope>
    <source>
        <strain evidence="2">T4</strain>
    </source>
</reference>
<evidence type="ECO:0000313" key="2">
    <source>
        <dbReference type="Proteomes" id="UP000008177"/>
    </source>
</evidence>
<dbReference type="EMBL" id="FQ790339">
    <property type="protein sequence ID" value="CCD35003.1"/>
    <property type="molecule type" value="Genomic_DNA"/>
</dbReference>
<evidence type="ECO:0000313" key="1">
    <source>
        <dbReference type="EMBL" id="CCD35003.1"/>
    </source>
</evidence>
<gene>
    <name evidence="1" type="ORF">BofuT4_P083250.1</name>
</gene>
<dbReference type="AlphaFoldDB" id="G2YJX4"/>
<accession>G2YJX4</accession>
<dbReference type="Proteomes" id="UP000008177">
    <property type="component" value="Unplaced contigs"/>
</dbReference>
<name>G2YJX4_BOTF4</name>
<protein>
    <submittedName>
        <fullName evidence="1">Uncharacterized protein</fullName>
    </submittedName>
</protein>
<dbReference type="HOGENOM" id="CLU_3335490_0_0_1"/>
<organism evidence="1 2">
    <name type="scientific">Botryotinia fuckeliana (strain T4)</name>
    <name type="common">Noble rot fungus</name>
    <name type="synonym">Botrytis cinerea</name>
    <dbReference type="NCBI Taxonomy" id="999810"/>
    <lineage>
        <taxon>Eukaryota</taxon>
        <taxon>Fungi</taxon>
        <taxon>Dikarya</taxon>
        <taxon>Ascomycota</taxon>
        <taxon>Pezizomycotina</taxon>
        <taxon>Leotiomycetes</taxon>
        <taxon>Helotiales</taxon>
        <taxon>Sclerotiniaceae</taxon>
        <taxon>Botrytis</taxon>
    </lineage>
</organism>
<proteinExistence type="predicted"/>
<sequence>MDAGQRRGKSRSRSRGSVVVHYLTPRGEYGHDFRDRRI</sequence>
<dbReference type="InParanoid" id="G2YJX4"/>